<dbReference type="EMBL" id="CAJOBH010118159">
    <property type="protein sequence ID" value="CAF4697002.1"/>
    <property type="molecule type" value="Genomic_DNA"/>
</dbReference>
<comment type="caution">
    <text evidence="3">The sequence shown here is derived from an EMBL/GenBank/DDBJ whole genome shotgun (WGS) entry which is preliminary data.</text>
</comment>
<gene>
    <name evidence="2" type="ORF">BYL167_LOCUS43947</name>
    <name evidence="3" type="ORF">GIL414_LOCUS49532</name>
</gene>
<dbReference type="Gene3D" id="2.70.170.10">
    <property type="entry name" value="Neurotransmitter-gated ion-channel ligand-binding domain"/>
    <property type="match status" value="1"/>
</dbReference>
<name>A0A8S3BQZ6_9BILA</name>
<dbReference type="InterPro" id="IPR036734">
    <property type="entry name" value="Neur_chan_lig-bd_sf"/>
</dbReference>
<feature type="non-terminal residue" evidence="3">
    <location>
        <position position="61"/>
    </location>
</feature>
<organism evidence="3 4">
    <name type="scientific">Rotaria magnacalcarata</name>
    <dbReference type="NCBI Taxonomy" id="392030"/>
    <lineage>
        <taxon>Eukaryota</taxon>
        <taxon>Metazoa</taxon>
        <taxon>Spiralia</taxon>
        <taxon>Gnathifera</taxon>
        <taxon>Rotifera</taxon>
        <taxon>Eurotatoria</taxon>
        <taxon>Bdelloidea</taxon>
        <taxon>Philodinida</taxon>
        <taxon>Philodinidae</taxon>
        <taxon>Rotaria</taxon>
    </lineage>
</organism>
<accession>A0A8S3BQZ6</accession>
<dbReference type="Proteomes" id="UP000681720">
    <property type="component" value="Unassembled WGS sequence"/>
</dbReference>
<evidence type="ECO:0000313" key="2">
    <source>
        <dbReference type="EMBL" id="CAF4697002.1"/>
    </source>
</evidence>
<feature type="non-terminal residue" evidence="3">
    <location>
        <position position="1"/>
    </location>
</feature>
<dbReference type="SUPFAM" id="SSF63712">
    <property type="entry name" value="Nicotinic receptor ligand binding domain-like"/>
    <property type="match status" value="1"/>
</dbReference>
<feature type="domain" description="Neurotransmitter-gated ion-channel ligand-binding" evidence="1">
    <location>
        <begin position="7"/>
        <end position="55"/>
    </location>
</feature>
<dbReference type="Pfam" id="PF02931">
    <property type="entry name" value="Neur_chan_LBD"/>
    <property type="match status" value="1"/>
</dbReference>
<dbReference type="GO" id="GO:0005230">
    <property type="term" value="F:extracellular ligand-gated monoatomic ion channel activity"/>
    <property type="evidence" value="ECO:0007669"/>
    <property type="project" value="InterPro"/>
</dbReference>
<evidence type="ECO:0000313" key="3">
    <source>
        <dbReference type="EMBL" id="CAF4853779.1"/>
    </source>
</evidence>
<evidence type="ECO:0000313" key="4">
    <source>
        <dbReference type="Proteomes" id="UP000681720"/>
    </source>
</evidence>
<proteinExistence type="predicted"/>
<sequence>NLRFYRDIEKFDLNAYVKSNEWSIIGNYANRNEEKYDCCPEIYVDLKFHIQLERRGGFYNY</sequence>
<reference evidence="3" key="1">
    <citation type="submission" date="2021-02" db="EMBL/GenBank/DDBJ databases">
        <authorList>
            <person name="Nowell W R."/>
        </authorList>
    </citation>
    <scope>NUCLEOTIDE SEQUENCE</scope>
</reference>
<dbReference type="Proteomes" id="UP000681967">
    <property type="component" value="Unassembled WGS sequence"/>
</dbReference>
<dbReference type="EMBL" id="CAJOBJ010163063">
    <property type="protein sequence ID" value="CAF4853779.1"/>
    <property type="molecule type" value="Genomic_DNA"/>
</dbReference>
<dbReference type="GO" id="GO:0016020">
    <property type="term" value="C:membrane"/>
    <property type="evidence" value="ECO:0007669"/>
    <property type="project" value="InterPro"/>
</dbReference>
<dbReference type="AlphaFoldDB" id="A0A8S3BQZ6"/>
<evidence type="ECO:0000259" key="1">
    <source>
        <dbReference type="Pfam" id="PF02931"/>
    </source>
</evidence>
<protein>
    <recommendedName>
        <fullName evidence="1">Neurotransmitter-gated ion-channel ligand-binding domain-containing protein</fullName>
    </recommendedName>
</protein>
<dbReference type="InterPro" id="IPR006202">
    <property type="entry name" value="Neur_chan_lig-bd"/>
</dbReference>